<proteinExistence type="predicted"/>
<name>A0ABT2XM18_9GAMM</name>
<dbReference type="Proteomes" id="UP001208054">
    <property type="component" value="Unassembled WGS sequence"/>
</dbReference>
<protein>
    <submittedName>
        <fullName evidence="1">Uncharacterized protein</fullName>
    </submittedName>
</protein>
<keyword evidence="2" id="KW-1185">Reference proteome</keyword>
<accession>A0ABT2XM18</accession>
<comment type="caution">
    <text evidence="1">The sequence shown here is derived from an EMBL/GenBank/DDBJ whole genome shotgun (WGS) entry which is preliminary data.</text>
</comment>
<reference evidence="1 2" key="1">
    <citation type="submission" date="2021-07" db="EMBL/GenBank/DDBJ databases">
        <title>Clinical implication of Pseudomonas aeruginosa: further insight on the antimicrobial resistance.</title>
        <authorList>
            <person name="Macori G."/>
            <person name="Fanning S."/>
            <person name="Alqahtani A."/>
        </authorList>
    </citation>
    <scope>NUCLEOTIDE SEQUENCE [LARGE SCALE GENOMIC DNA]</scope>
    <source>
        <strain evidence="1 2">CFS3442</strain>
    </source>
</reference>
<evidence type="ECO:0000313" key="2">
    <source>
        <dbReference type="Proteomes" id="UP001208054"/>
    </source>
</evidence>
<dbReference type="EMBL" id="JAHWBK010000015">
    <property type="protein sequence ID" value="MCV0326530.1"/>
    <property type="molecule type" value="Genomic_DNA"/>
</dbReference>
<organism evidence="1 2">
    <name type="scientific">Stenotrophomonas riyadhensis</name>
    <dbReference type="NCBI Taxonomy" id="2859893"/>
    <lineage>
        <taxon>Bacteria</taxon>
        <taxon>Pseudomonadati</taxon>
        <taxon>Pseudomonadota</taxon>
        <taxon>Gammaproteobacteria</taxon>
        <taxon>Lysobacterales</taxon>
        <taxon>Lysobacteraceae</taxon>
        <taxon>Stenotrophomonas</taxon>
    </lineage>
</organism>
<gene>
    <name evidence="1" type="ORF">KYJ44_19630</name>
</gene>
<evidence type="ECO:0000313" key="1">
    <source>
        <dbReference type="EMBL" id="MCV0326530.1"/>
    </source>
</evidence>
<sequence length="174" mass="19411">MEIGFFDAVLQNALGGVLATGSLGAWAYYRARVPDVSGIWTMEVTVKKTDYNPYLGMRLSYIVMLTQRYGELEGVAEKVHEISRKNPAPGYHYQKHGRMHSDVKGGVKGNIFQEKDFQLLLREQGQHRRFISTVNLKVENENVLRGSYSSTAANSSGTVVLTKGVRQGLKWSGV</sequence>
<dbReference type="RefSeq" id="WP_197612545.1">
    <property type="nucleotide sequence ID" value="NZ_CP155568.1"/>
</dbReference>